<dbReference type="EMBL" id="BGZK01000237">
    <property type="protein sequence ID" value="GBP30814.1"/>
    <property type="molecule type" value="Genomic_DNA"/>
</dbReference>
<evidence type="ECO:0000313" key="3">
    <source>
        <dbReference type="Proteomes" id="UP000299102"/>
    </source>
</evidence>
<keyword evidence="3" id="KW-1185">Reference proteome</keyword>
<proteinExistence type="predicted"/>
<dbReference type="Proteomes" id="UP000299102">
    <property type="component" value="Unassembled WGS sequence"/>
</dbReference>
<evidence type="ECO:0000256" key="1">
    <source>
        <dbReference type="SAM" id="MobiDB-lite"/>
    </source>
</evidence>
<feature type="region of interest" description="Disordered" evidence="1">
    <location>
        <begin position="1"/>
        <end position="27"/>
    </location>
</feature>
<comment type="caution">
    <text evidence="2">The sequence shown here is derived from an EMBL/GenBank/DDBJ whole genome shotgun (WGS) entry which is preliminary data.</text>
</comment>
<organism evidence="2 3">
    <name type="scientific">Eumeta variegata</name>
    <name type="common">Bagworm moth</name>
    <name type="synonym">Eumeta japonica</name>
    <dbReference type="NCBI Taxonomy" id="151549"/>
    <lineage>
        <taxon>Eukaryota</taxon>
        <taxon>Metazoa</taxon>
        <taxon>Ecdysozoa</taxon>
        <taxon>Arthropoda</taxon>
        <taxon>Hexapoda</taxon>
        <taxon>Insecta</taxon>
        <taxon>Pterygota</taxon>
        <taxon>Neoptera</taxon>
        <taxon>Endopterygota</taxon>
        <taxon>Lepidoptera</taxon>
        <taxon>Glossata</taxon>
        <taxon>Ditrysia</taxon>
        <taxon>Tineoidea</taxon>
        <taxon>Psychidae</taxon>
        <taxon>Oiketicinae</taxon>
        <taxon>Eumeta</taxon>
    </lineage>
</organism>
<gene>
    <name evidence="2" type="ORF">EVAR_82556_1</name>
</gene>
<protein>
    <submittedName>
        <fullName evidence="2">Uncharacterized protein</fullName>
    </submittedName>
</protein>
<accession>A0A4C1UYF6</accession>
<reference evidence="2 3" key="1">
    <citation type="journal article" date="2019" name="Commun. Biol.">
        <title>The bagworm genome reveals a unique fibroin gene that provides high tensile strength.</title>
        <authorList>
            <person name="Kono N."/>
            <person name="Nakamura H."/>
            <person name="Ohtoshi R."/>
            <person name="Tomita M."/>
            <person name="Numata K."/>
            <person name="Arakawa K."/>
        </authorList>
    </citation>
    <scope>NUCLEOTIDE SEQUENCE [LARGE SCALE GENOMIC DNA]</scope>
</reference>
<evidence type="ECO:0000313" key="2">
    <source>
        <dbReference type="EMBL" id="GBP30814.1"/>
    </source>
</evidence>
<name>A0A4C1UYF6_EUMVA</name>
<dbReference type="AlphaFoldDB" id="A0A4C1UYF6"/>
<sequence length="148" mass="15709">MCDENVGKGHPRKLYADQSPHGQDPLDEVSRYAPAECGSGSATAVGAGAVTKAGTGGLMNPVSSRSKAFVRSCVPARRTAAMTPRDVHKKLKLVDTLFIGYCRPLTTSAGARRRRRGHARSAGPSHIPLLVVRTPVGTYQVYDATCTC</sequence>